<name>A0A1H2X3H8_9PROT</name>
<evidence type="ECO:0000313" key="1">
    <source>
        <dbReference type="EMBL" id="SDW87432.1"/>
    </source>
</evidence>
<sequence length="57" mass="6469">MLYLFYPLIHHEYLITAQMSIKAVAKVACVATDVIAPIADEDVCHPFKRKVDAFFVD</sequence>
<protein>
    <submittedName>
        <fullName evidence="1">Uncharacterized protein</fullName>
    </submittedName>
</protein>
<accession>A0A1H2X3H8</accession>
<dbReference type="Proteomes" id="UP000183454">
    <property type="component" value="Unassembled WGS sequence"/>
</dbReference>
<gene>
    <name evidence="1" type="ORF">SAMN05421882_103417</name>
</gene>
<organism evidence="1 2">
    <name type="scientific">Nitrosomonas communis</name>
    <dbReference type="NCBI Taxonomy" id="44574"/>
    <lineage>
        <taxon>Bacteria</taxon>
        <taxon>Pseudomonadati</taxon>
        <taxon>Pseudomonadota</taxon>
        <taxon>Betaproteobacteria</taxon>
        <taxon>Nitrosomonadales</taxon>
        <taxon>Nitrosomonadaceae</taxon>
        <taxon>Nitrosomonas</taxon>
    </lineage>
</organism>
<dbReference type="EMBL" id="FNNH01000034">
    <property type="protein sequence ID" value="SDW87432.1"/>
    <property type="molecule type" value="Genomic_DNA"/>
</dbReference>
<evidence type="ECO:0000313" key="2">
    <source>
        <dbReference type="Proteomes" id="UP000183454"/>
    </source>
</evidence>
<reference evidence="1 2" key="1">
    <citation type="submission" date="2016-10" db="EMBL/GenBank/DDBJ databases">
        <authorList>
            <person name="de Groot N.N."/>
        </authorList>
    </citation>
    <scope>NUCLEOTIDE SEQUENCE [LARGE SCALE GENOMIC DNA]</scope>
    <source>
        <strain evidence="1 2">Nm110</strain>
    </source>
</reference>
<dbReference type="AlphaFoldDB" id="A0A1H2X3H8"/>
<proteinExistence type="predicted"/>